<feature type="region of interest" description="Disordered" evidence="1">
    <location>
        <begin position="1"/>
        <end position="30"/>
    </location>
</feature>
<evidence type="ECO:0000313" key="4">
    <source>
        <dbReference type="Proteomes" id="UP001473302"/>
    </source>
</evidence>
<comment type="caution">
    <text evidence="3">The sequence shown here is derived from an EMBL/GenBank/DDBJ whole genome shotgun (WGS) entry which is preliminary data.</text>
</comment>
<dbReference type="EMBL" id="BAABUK010000018">
    <property type="protein sequence ID" value="GAA5813693.1"/>
    <property type="molecule type" value="Genomic_DNA"/>
</dbReference>
<feature type="transmembrane region" description="Helical" evidence="2">
    <location>
        <begin position="105"/>
        <end position="128"/>
    </location>
</feature>
<gene>
    <name evidence="3" type="ORF">MFLAVUS_007179</name>
</gene>
<proteinExistence type="predicted"/>
<protein>
    <submittedName>
        <fullName evidence="3">Uncharacterized protein</fullName>
    </submittedName>
</protein>
<evidence type="ECO:0000256" key="1">
    <source>
        <dbReference type="SAM" id="MobiDB-lite"/>
    </source>
</evidence>
<keyword evidence="2" id="KW-1133">Transmembrane helix</keyword>
<feature type="compositionally biased region" description="Basic and acidic residues" evidence="1">
    <location>
        <begin position="1"/>
        <end position="11"/>
    </location>
</feature>
<sequence length="134" mass="15490">MHSYMDEKALVEEQPIPTTNSSPPSYDCIGQSPPPPTYLQSARLHYKNQPFISESDQNTYCQEHEQRQHDYYADDTWSDIANLPLHQRIHYYLKSWANTVYDGRLVFFAFFILGSLAIMAIVVSIIALPNVLKH</sequence>
<keyword evidence="2" id="KW-0812">Transmembrane</keyword>
<evidence type="ECO:0000256" key="2">
    <source>
        <dbReference type="SAM" id="Phobius"/>
    </source>
</evidence>
<reference evidence="3 4" key="1">
    <citation type="submission" date="2024-04" db="EMBL/GenBank/DDBJ databases">
        <title>genome sequences of Mucor flavus KT1a and Helicostylum pulchrum KT1b strains isolated from the surface of a dry-aged beef.</title>
        <authorList>
            <person name="Toyotome T."/>
            <person name="Hosono M."/>
            <person name="Torimaru M."/>
            <person name="Fukuda K."/>
            <person name="Mikami N."/>
        </authorList>
    </citation>
    <scope>NUCLEOTIDE SEQUENCE [LARGE SCALE GENOMIC DNA]</scope>
    <source>
        <strain evidence="3 4">KT1a</strain>
    </source>
</reference>
<organism evidence="3 4">
    <name type="scientific">Mucor flavus</name>
    <dbReference type="NCBI Taxonomy" id="439312"/>
    <lineage>
        <taxon>Eukaryota</taxon>
        <taxon>Fungi</taxon>
        <taxon>Fungi incertae sedis</taxon>
        <taxon>Mucoromycota</taxon>
        <taxon>Mucoromycotina</taxon>
        <taxon>Mucoromycetes</taxon>
        <taxon>Mucorales</taxon>
        <taxon>Mucorineae</taxon>
        <taxon>Mucoraceae</taxon>
        <taxon>Mucor</taxon>
    </lineage>
</organism>
<dbReference type="Proteomes" id="UP001473302">
    <property type="component" value="Unassembled WGS sequence"/>
</dbReference>
<keyword evidence="2" id="KW-0472">Membrane</keyword>
<keyword evidence="4" id="KW-1185">Reference proteome</keyword>
<accession>A0ABP9Z3L2</accession>
<evidence type="ECO:0000313" key="3">
    <source>
        <dbReference type="EMBL" id="GAA5813693.1"/>
    </source>
</evidence>
<name>A0ABP9Z3L2_9FUNG</name>